<dbReference type="InterPro" id="IPR045279">
    <property type="entry name" value="ARR-like"/>
</dbReference>
<evidence type="ECO:0000259" key="8">
    <source>
        <dbReference type="PROSITE" id="PS50110"/>
    </source>
</evidence>
<evidence type="ECO:0000259" key="7">
    <source>
        <dbReference type="PROSITE" id="PS50011"/>
    </source>
</evidence>
<keyword evidence="10" id="KW-1185">Reference proteome</keyword>
<dbReference type="InterPro" id="IPR001245">
    <property type="entry name" value="Ser-Thr/Tyr_kinase_cat_dom"/>
</dbReference>
<dbReference type="SUPFAM" id="SSF56112">
    <property type="entry name" value="Protein kinase-like (PK-like)"/>
    <property type="match status" value="1"/>
</dbReference>
<dbReference type="Gene3D" id="3.40.50.2300">
    <property type="match status" value="1"/>
</dbReference>
<dbReference type="SMART" id="SM00448">
    <property type="entry name" value="REC"/>
    <property type="match status" value="1"/>
</dbReference>
<keyword evidence="2" id="KW-0805">Transcription regulation</keyword>
<dbReference type="Proteomes" id="UP001497512">
    <property type="component" value="Chromosome 6"/>
</dbReference>
<dbReference type="SUPFAM" id="SSF46689">
    <property type="entry name" value="Homeodomain-like"/>
    <property type="match status" value="1"/>
</dbReference>
<dbReference type="PROSITE" id="PS50110">
    <property type="entry name" value="RESPONSE_REGULATORY"/>
    <property type="match status" value="1"/>
</dbReference>
<keyword evidence="1" id="KW-0902">Two-component regulatory system</keyword>
<evidence type="ECO:0008006" key="11">
    <source>
        <dbReference type="Google" id="ProtNLM"/>
    </source>
</evidence>
<dbReference type="Pfam" id="PF07714">
    <property type="entry name" value="PK_Tyr_Ser-Thr"/>
    <property type="match status" value="1"/>
</dbReference>
<dbReference type="PROSITE" id="PS00108">
    <property type="entry name" value="PROTEIN_KINASE_ST"/>
    <property type="match status" value="1"/>
</dbReference>
<evidence type="ECO:0000256" key="3">
    <source>
        <dbReference type="ARBA" id="ARBA00023163"/>
    </source>
</evidence>
<dbReference type="SMART" id="SM00220">
    <property type="entry name" value="S_TKc"/>
    <property type="match status" value="1"/>
</dbReference>
<sequence length="977" mass="109584">MKPADHFPAGLRILAVDDDPISLAILRRMLQECSYHVTTCGRATEALELLREDKDKFDLVISDVYMPDMDGFKLLELVGLEMDLPVIMMSANGETSTMLEGITHGACYYLLKPVKIEELRNIWQHVVRKLRREPKEHSASFEEGKINQQGGTSYANNKSSATDITDCMWRNKKKEVKEDEEDHEQDNTGDLSMLKPPVVWSVDLHQQFMSAVNQLGIDKAVPKTILELMNVHGLTHENVASHLQEYWLYHKRLSGVTIRPNNLRASSDGQDAGYGGLIDLNEMLGYKTPVTNGHLPVQGRAVLHHANMVGGVGGASSGMLRISSPPDPYLLVQIAALQSTPLSRPQMEGSLPGNQAALLQSLSALDFNPLCQSHLLSGTGPLQQQGEWPSLKAIQRPLDMGSLEGSNRNLAGSTSEELTIQVLQQRAQQQGCSFMELMNHGINESQDYYLKATTQRKVEGMFYEPEDTSSGDQSESNTIFQLECANDIFTFQATSLNPANTQVFKERTLTAICDLDDRTFGHDSKLQVNVLQCKYMVNTILDSKCYLIGQTCTSSADPIYKELFRIVKKADLIVQECSDEPWKLKSLLAQMDNVHAFVDVTVDWQWCTRLFRNDVEDCTWASVHSTFEQLKQQDLTQNKKLWDAHIAELQNQSMSTTGDPRMGERSNLADYLQGRVQNVMNAYDSLQGLLPWFVGASDPEAKRGEFLGMGTFGSVSQYTWFGMECAEKSFNPFLCEKQEHDFENEIGVMICLNHPHVVRLICCHQDSTKCSIVMELMPTNLERYIAGRKYPFTPQAAVDIMSQIASGMEYLHEQGVVHRDLKPNNILVCPNKNPELSADGYVEVKLADFGLAKTKVYTSASILNSQICGAAPWRAPEAFGEHFSAKKADVYSFAIMCSQILSGNLHPFGYPPLRVLERISSPQHERPSLPSNNNYPAELLSLIRECWAPDSQKRPNFSMICKRLQEIRLGLLVCNRM</sequence>
<dbReference type="PANTHER" id="PTHR43874:SF7">
    <property type="entry name" value="TWO-COMPONENT RESPONSE REGULATOR ARR10"/>
    <property type="match status" value="1"/>
</dbReference>
<name>A0ABP0UU59_9BRYO</name>
<proteinExistence type="predicted"/>
<dbReference type="NCBIfam" id="TIGR01557">
    <property type="entry name" value="myb_SHAQKYF"/>
    <property type="match status" value="1"/>
</dbReference>
<evidence type="ECO:0000313" key="10">
    <source>
        <dbReference type="Proteomes" id="UP001497512"/>
    </source>
</evidence>
<reference evidence="9" key="1">
    <citation type="submission" date="2024-02" db="EMBL/GenBank/DDBJ databases">
        <authorList>
            <consortium name="ELIXIR-Norway"/>
            <consortium name="Elixir Norway"/>
        </authorList>
    </citation>
    <scope>NUCLEOTIDE SEQUENCE</scope>
</reference>
<dbReference type="EMBL" id="OZ019898">
    <property type="protein sequence ID" value="CAK9230187.1"/>
    <property type="molecule type" value="Genomic_DNA"/>
</dbReference>
<evidence type="ECO:0000313" key="9">
    <source>
        <dbReference type="EMBL" id="CAK9230187.1"/>
    </source>
</evidence>
<feature type="domain" description="Response regulatory" evidence="8">
    <location>
        <begin position="12"/>
        <end position="127"/>
    </location>
</feature>
<dbReference type="SUPFAM" id="SSF52172">
    <property type="entry name" value="CheY-like"/>
    <property type="match status" value="1"/>
</dbReference>
<gene>
    <name evidence="9" type="ORF">CSSPTR1EN2_LOCUS20107</name>
</gene>
<dbReference type="Gene3D" id="3.30.200.20">
    <property type="entry name" value="Phosphorylase Kinase, domain 1"/>
    <property type="match status" value="1"/>
</dbReference>
<dbReference type="CDD" id="cd17584">
    <property type="entry name" value="REC_typeB_ARR-like"/>
    <property type="match status" value="1"/>
</dbReference>
<feature type="compositionally biased region" description="Polar residues" evidence="6">
    <location>
        <begin position="146"/>
        <end position="159"/>
    </location>
</feature>
<keyword evidence="4" id="KW-0539">Nucleus</keyword>
<dbReference type="InterPro" id="IPR008271">
    <property type="entry name" value="Ser/Thr_kinase_AS"/>
</dbReference>
<dbReference type="InterPro" id="IPR011009">
    <property type="entry name" value="Kinase-like_dom_sf"/>
</dbReference>
<keyword evidence="5" id="KW-0597">Phosphoprotein</keyword>
<evidence type="ECO:0000256" key="6">
    <source>
        <dbReference type="SAM" id="MobiDB-lite"/>
    </source>
</evidence>
<evidence type="ECO:0000256" key="2">
    <source>
        <dbReference type="ARBA" id="ARBA00023015"/>
    </source>
</evidence>
<dbReference type="Gene3D" id="1.10.10.60">
    <property type="entry name" value="Homeodomain-like"/>
    <property type="match status" value="1"/>
</dbReference>
<dbReference type="InterPro" id="IPR009057">
    <property type="entry name" value="Homeodomain-like_sf"/>
</dbReference>
<evidence type="ECO:0000256" key="4">
    <source>
        <dbReference type="ARBA" id="ARBA00023242"/>
    </source>
</evidence>
<keyword evidence="3" id="KW-0804">Transcription</keyword>
<protein>
    <recommendedName>
        <fullName evidence="11">Two-component response regulator</fullName>
    </recommendedName>
</protein>
<dbReference type="InterPro" id="IPR006447">
    <property type="entry name" value="Myb_dom_plants"/>
</dbReference>
<dbReference type="InterPro" id="IPR001789">
    <property type="entry name" value="Sig_transdc_resp-reg_receiver"/>
</dbReference>
<accession>A0ABP0UU59</accession>
<dbReference type="PROSITE" id="PS50011">
    <property type="entry name" value="PROTEIN_KINASE_DOM"/>
    <property type="match status" value="1"/>
</dbReference>
<feature type="modified residue" description="4-aspartylphosphate" evidence="5">
    <location>
        <position position="63"/>
    </location>
</feature>
<dbReference type="Pfam" id="PF00072">
    <property type="entry name" value="Response_reg"/>
    <property type="match status" value="1"/>
</dbReference>
<dbReference type="PANTHER" id="PTHR43874">
    <property type="entry name" value="TWO-COMPONENT RESPONSE REGULATOR"/>
    <property type="match status" value="1"/>
</dbReference>
<organism evidence="9 10">
    <name type="scientific">Sphagnum troendelagicum</name>
    <dbReference type="NCBI Taxonomy" id="128251"/>
    <lineage>
        <taxon>Eukaryota</taxon>
        <taxon>Viridiplantae</taxon>
        <taxon>Streptophyta</taxon>
        <taxon>Embryophyta</taxon>
        <taxon>Bryophyta</taxon>
        <taxon>Sphagnophytina</taxon>
        <taxon>Sphagnopsida</taxon>
        <taxon>Sphagnales</taxon>
        <taxon>Sphagnaceae</taxon>
        <taxon>Sphagnum</taxon>
    </lineage>
</organism>
<dbReference type="Pfam" id="PF00249">
    <property type="entry name" value="Myb_DNA-binding"/>
    <property type="match status" value="1"/>
</dbReference>
<dbReference type="InterPro" id="IPR001005">
    <property type="entry name" value="SANT/Myb"/>
</dbReference>
<evidence type="ECO:0000256" key="1">
    <source>
        <dbReference type="ARBA" id="ARBA00023012"/>
    </source>
</evidence>
<evidence type="ECO:0000256" key="5">
    <source>
        <dbReference type="PROSITE-ProRule" id="PRU00169"/>
    </source>
</evidence>
<feature type="region of interest" description="Disordered" evidence="6">
    <location>
        <begin position="137"/>
        <end position="159"/>
    </location>
</feature>
<dbReference type="InterPro" id="IPR011006">
    <property type="entry name" value="CheY-like_superfamily"/>
</dbReference>
<dbReference type="Gene3D" id="1.10.510.10">
    <property type="entry name" value="Transferase(Phosphotransferase) domain 1"/>
    <property type="match status" value="1"/>
</dbReference>
<feature type="domain" description="Protein kinase" evidence="7">
    <location>
        <begin position="701"/>
        <end position="969"/>
    </location>
</feature>
<dbReference type="InterPro" id="IPR000719">
    <property type="entry name" value="Prot_kinase_dom"/>
</dbReference>